<keyword evidence="3" id="KW-1185">Reference proteome</keyword>
<protein>
    <submittedName>
        <fullName evidence="2">DNA-deoxyinosine glycosylase</fullName>
        <ecNumber evidence="2">3.2.2.15</ecNumber>
    </submittedName>
</protein>
<reference evidence="2" key="2">
    <citation type="submission" date="2021-04" db="EMBL/GenBank/DDBJ databases">
        <authorList>
            <person name="Liu J."/>
        </authorList>
    </citation>
    <scope>NUCLEOTIDE SEQUENCE</scope>
    <source>
        <strain evidence="2">BAD-6</strain>
    </source>
</reference>
<organism evidence="2 3">
    <name type="scientific">Sinanaerobacter chloroacetimidivorans</name>
    <dbReference type="NCBI Taxonomy" id="2818044"/>
    <lineage>
        <taxon>Bacteria</taxon>
        <taxon>Bacillati</taxon>
        <taxon>Bacillota</taxon>
        <taxon>Clostridia</taxon>
        <taxon>Peptostreptococcales</taxon>
        <taxon>Anaerovoracaceae</taxon>
        <taxon>Sinanaerobacter</taxon>
    </lineage>
</organism>
<dbReference type="GO" id="GO:0033958">
    <property type="term" value="F:DNA-deoxyinosine glycosylase activity"/>
    <property type="evidence" value="ECO:0007669"/>
    <property type="project" value="UniProtKB-EC"/>
</dbReference>
<dbReference type="SMART" id="SM00987">
    <property type="entry name" value="UreE_C"/>
    <property type="match status" value="1"/>
</dbReference>
<dbReference type="NCBIfam" id="TIGR04274">
    <property type="entry name" value="hypoxanDNAglyco"/>
    <property type="match status" value="1"/>
</dbReference>
<evidence type="ECO:0000313" key="2">
    <source>
        <dbReference type="EMBL" id="MBR0598757.1"/>
    </source>
</evidence>
<comment type="caution">
    <text evidence="2">The sequence shown here is derived from an EMBL/GenBank/DDBJ whole genome shotgun (WGS) entry which is preliminary data.</text>
</comment>
<dbReference type="SUPFAM" id="SSF52141">
    <property type="entry name" value="Uracil-DNA glycosylase-like"/>
    <property type="match status" value="1"/>
</dbReference>
<dbReference type="CDD" id="cd10032">
    <property type="entry name" value="UDG-F6_HDG"/>
    <property type="match status" value="1"/>
</dbReference>
<evidence type="ECO:0000259" key="1">
    <source>
        <dbReference type="SMART" id="SM00986"/>
    </source>
</evidence>
<dbReference type="SMART" id="SM00986">
    <property type="entry name" value="UDG"/>
    <property type="match status" value="1"/>
</dbReference>
<feature type="domain" description="Uracil-DNA glycosylase-like" evidence="1">
    <location>
        <begin position="12"/>
        <end position="157"/>
    </location>
</feature>
<accession>A0A8J7W0X2</accession>
<dbReference type="EC" id="3.2.2.15" evidence="2"/>
<dbReference type="RefSeq" id="WP_227018884.1">
    <property type="nucleotide sequence ID" value="NZ_JAGSND010000008.1"/>
</dbReference>
<keyword evidence="2" id="KW-0326">Glycosidase</keyword>
<name>A0A8J7W0X2_9FIRM</name>
<dbReference type="InterPro" id="IPR026353">
    <property type="entry name" value="Hypoxan-DNA_Glyclase"/>
</dbReference>
<keyword evidence="2" id="KW-0378">Hydrolase</keyword>
<dbReference type="Gene3D" id="3.40.470.10">
    <property type="entry name" value="Uracil-DNA glycosylase-like domain"/>
    <property type="match status" value="1"/>
</dbReference>
<gene>
    <name evidence="2" type="ORF">KCX82_12775</name>
</gene>
<reference evidence="2" key="1">
    <citation type="submission" date="2021-04" db="EMBL/GenBank/DDBJ databases">
        <title>Sinoanaerobacter chloroacetimidivorans sp. nov., an obligate anaerobic bacterium isolated from anaerobic sludge.</title>
        <authorList>
            <person name="Bao Y."/>
        </authorList>
    </citation>
    <scope>NUCLEOTIDE SEQUENCE</scope>
    <source>
        <strain evidence="2">BAD-6</strain>
    </source>
</reference>
<dbReference type="InterPro" id="IPR005122">
    <property type="entry name" value="Uracil-DNA_glycosylase-like"/>
</dbReference>
<proteinExistence type="predicted"/>
<sequence length="168" mass="19331">MEEKGLAYHIFSPVYNQDSKILILGTMPSPASREVGFYYSHPQNRFWRLLSDLLEVDLPRTNEEKQAFLLANGIALWDVLQSCEIQGADDSSIRNGVENDISMVLNQADIKAVFTTGTKATELYRKLCYPKTKVPSRYLPSTSPANCRHYTYESLLEQYRILLQYLRK</sequence>
<evidence type="ECO:0000313" key="3">
    <source>
        <dbReference type="Proteomes" id="UP000675664"/>
    </source>
</evidence>
<dbReference type="EMBL" id="JAGSND010000008">
    <property type="protein sequence ID" value="MBR0598757.1"/>
    <property type="molecule type" value="Genomic_DNA"/>
</dbReference>
<dbReference type="AlphaFoldDB" id="A0A8J7W0X2"/>
<dbReference type="InterPro" id="IPR036895">
    <property type="entry name" value="Uracil-DNA_glycosylase-like_sf"/>
</dbReference>
<dbReference type="Proteomes" id="UP000675664">
    <property type="component" value="Unassembled WGS sequence"/>
</dbReference>
<dbReference type="Pfam" id="PF03167">
    <property type="entry name" value="UDG"/>
    <property type="match status" value="1"/>
</dbReference>